<evidence type="ECO:0008006" key="2">
    <source>
        <dbReference type="Google" id="ProtNLM"/>
    </source>
</evidence>
<geneLocation type="plasmid" evidence="1">
    <name>pAM65-52-3-235K</name>
</geneLocation>
<gene>
    <name evidence="1" type="ORF">ATN07_32345</name>
</gene>
<reference evidence="1" key="1">
    <citation type="journal article" date="2017" name="Res. Microbiol.">
        <title>Comparative genomics of extrachromosomal elements in Bacillus thuringiensis subsp. israelensis.</title>
        <authorList>
            <person name="Bolotin A."/>
            <person name="Gillis A."/>
            <person name="Sanchis V."/>
            <person name="Nielsen-LeRoux C."/>
            <person name="Mahillon J."/>
            <person name="Lereclus D."/>
            <person name="Sorokin A."/>
        </authorList>
    </citation>
    <scope>NUCLEOTIDE SEQUENCE</scope>
    <source>
        <strain evidence="1">AM65-52</strain>
        <plasmid evidence="1">pAM65-52-3-235K</plasmid>
    </source>
</reference>
<dbReference type="AlphaFoldDB" id="A0A160LJR6"/>
<protein>
    <recommendedName>
        <fullName evidence="2">EF-hand domain-containing protein</fullName>
    </recommendedName>
</protein>
<dbReference type="PATRIC" id="fig|1430.6.peg.1969"/>
<dbReference type="RefSeq" id="WP_000494916.1">
    <property type="nucleotide sequence ID" value="NZ_CP013278.1"/>
</dbReference>
<dbReference type="EMBL" id="CP013278">
    <property type="protein sequence ID" value="AND28422.1"/>
    <property type="molecule type" value="Genomic_DNA"/>
</dbReference>
<dbReference type="PROSITE" id="PS00018">
    <property type="entry name" value="EF_HAND_1"/>
    <property type="match status" value="1"/>
</dbReference>
<evidence type="ECO:0000313" key="1">
    <source>
        <dbReference type="EMBL" id="AND28422.1"/>
    </source>
</evidence>
<proteinExistence type="predicted"/>
<dbReference type="InterPro" id="IPR018247">
    <property type="entry name" value="EF_Hand_1_Ca_BS"/>
</dbReference>
<organism evidence="1">
    <name type="scientific">Bacillus thuringiensis subsp. israelensis</name>
    <dbReference type="NCBI Taxonomy" id="1430"/>
    <lineage>
        <taxon>Bacteria</taxon>
        <taxon>Bacillati</taxon>
        <taxon>Bacillota</taxon>
        <taxon>Bacilli</taxon>
        <taxon>Bacillales</taxon>
        <taxon>Bacillaceae</taxon>
        <taxon>Bacillus</taxon>
        <taxon>Bacillus cereus group</taxon>
    </lineage>
</organism>
<name>A0A160LJR6_BACTI</name>
<keyword evidence="1" id="KW-0614">Plasmid</keyword>
<accession>A0A160LJR6</accession>
<sequence length="825" mass="92729">MFTNPGTIIKHATIPNAIVFQSEGYVSISNELYEDSKVVFSFAKPTEKVVLIPKYLSDGNFLFASLDKEYKLHIGGIVKDSEKIYGVVDVKDNILDSNTLTISSNGSHFTVTLNNKTVFKFESALFVNGQVRVYGEAGEIFYSCEIQEPQSTAWTSNANGGGIEVKTIKIEDHEYIKLLGSTTKKAMFSQSISLLAKDHTLSFNAQGNGECLIKSGETVLKQIPISKGELSYISQTFNVATPQTITLLFQTNGILIVGKHQLEDRVDPTPYIPNSNITSSVVRKGSSLKFPVKNLFDKKAGSIYLKLTTKNRIDRDQTLFRSDTNELSLAVRGTNLSYTVGASSITIPKTLEGSTSYELLCSWNDEGIELTINGENAKALNTGLLLTTPQELIFANEETPIQEEVVLEEWALFNNKLPATSNIKTQLPFAVMQSLFDGGISGQNVTWSEIPVAPIDHSPILVQKENGDTLQKVSFFDHETGAYQTWNQEPFRYDGKSDFVEVAYNNLDEQFRDIAIRTEDGEKIGEPYRIDGKRFYFSIHTNRKAVLKNKTLYATYQVNDTYTIDYNIKAVDGYRIDFAKHDGGKRIVYQEGNRYGEPKKLATMIDMNPIQNQNHEGFLYITNTINKTDSFRITATPDRLHADGASFSTLIIEPLDYQGNFLSHSNLEIVASKGFVSRHVSRDAVEAQKRSGQYLYQYHAPYIQAKRAGEIVEDYIWITDKDNNIGVCYKILLSPVSKPDKVQLTQREKNLLTAKTKIINYLLMYEGVERYEDEVLFSILDFNQDGRVTMDEILVLETNQKDNGLTVILNKLKEWEDTNHAAATS</sequence>